<gene>
    <name evidence="1" type="ORF">ACFOFO_23055</name>
</gene>
<dbReference type="RefSeq" id="WP_390323919.1">
    <property type="nucleotide sequence ID" value="NZ_JBHRTP010000089.1"/>
</dbReference>
<sequence length="256" mass="28390">MSKADAVKVASALNAGETELFSPTEQSCAVVASPEFEYFPSKSKYLVHPSPELNALFAHKPYQGAAPERARFLFIGLDANYDAEIETKPIFSKVREYHDDGVAFWRKHGVHHPFLLPEYSGDGRRYHQSFSRIGFGPEHADLVSFIELLHVPTVGRNILAANNLDATHLNMLNAAILGGNPTHIFIPRSVAGLMRATGVFPWLAKVPQEQAGSLDLLFRTGTKTVYSHLHFSAYGKFTQRKAQEATAIRALLPRFS</sequence>
<evidence type="ECO:0000313" key="1">
    <source>
        <dbReference type="EMBL" id="MFC3110796.1"/>
    </source>
</evidence>
<comment type="caution">
    <text evidence="1">The sequence shown here is derived from an EMBL/GenBank/DDBJ whole genome shotgun (WGS) entry which is preliminary data.</text>
</comment>
<reference evidence="2" key="1">
    <citation type="journal article" date="2019" name="Int. J. Syst. Evol. Microbiol.">
        <title>The Global Catalogue of Microorganisms (GCM) 10K type strain sequencing project: providing services to taxonomists for standard genome sequencing and annotation.</title>
        <authorList>
            <consortium name="The Broad Institute Genomics Platform"/>
            <consortium name="The Broad Institute Genome Sequencing Center for Infectious Disease"/>
            <person name="Wu L."/>
            <person name="Ma J."/>
        </authorList>
    </citation>
    <scope>NUCLEOTIDE SEQUENCE [LARGE SCALE GENOMIC DNA]</scope>
    <source>
        <strain evidence="2">KCTC 42986</strain>
    </source>
</reference>
<proteinExistence type="predicted"/>
<protein>
    <submittedName>
        <fullName evidence="1">Uncharacterized protein</fullName>
    </submittedName>
</protein>
<dbReference type="Proteomes" id="UP001595530">
    <property type="component" value="Unassembled WGS sequence"/>
</dbReference>
<keyword evidence="2" id="KW-1185">Reference proteome</keyword>
<name>A0ABV7F978_9BURK</name>
<evidence type="ECO:0000313" key="2">
    <source>
        <dbReference type="Proteomes" id="UP001595530"/>
    </source>
</evidence>
<accession>A0ABV7F978</accession>
<dbReference type="EMBL" id="JBHRTP010000089">
    <property type="protein sequence ID" value="MFC3110796.1"/>
    <property type="molecule type" value="Genomic_DNA"/>
</dbReference>
<organism evidence="1 2">
    <name type="scientific">Undibacterium arcticum</name>
    <dbReference type="NCBI Taxonomy" id="1762892"/>
    <lineage>
        <taxon>Bacteria</taxon>
        <taxon>Pseudomonadati</taxon>
        <taxon>Pseudomonadota</taxon>
        <taxon>Betaproteobacteria</taxon>
        <taxon>Burkholderiales</taxon>
        <taxon>Oxalobacteraceae</taxon>
        <taxon>Undibacterium</taxon>
    </lineage>
</organism>